<sequence length="176" mass="18914">MDEALTTLVGWVAARPLYTVTRSGVPFLSLRAGVTPRRFNRGSGLWEDGEPTYFAVSCWRSLAENANASELVPGTPIIAHGRLRVREYEQGGERRFTVELEAVALGPDLTRGKAVFQRIAKGGVLTIEDRAEAATLSDRAAGLSLTPGGGPATTAEGDDPELEQDEDEEEDLDEAA</sequence>
<evidence type="ECO:0000313" key="4">
    <source>
        <dbReference type="EMBL" id="GAA0946683.1"/>
    </source>
</evidence>
<evidence type="ECO:0000256" key="3">
    <source>
        <dbReference type="SAM" id="MobiDB-lite"/>
    </source>
</evidence>
<proteinExistence type="predicted"/>
<keyword evidence="5" id="KW-1185">Reference proteome</keyword>
<feature type="region of interest" description="Disordered" evidence="3">
    <location>
        <begin position="137"/>
        <end position="176"/>
    </location>
</feature>
<dbReference type="CDD" id="cd04496">
    <property type="entry name" value="SSB_OBF"/>
    <property type="match status" value="1"/>
</dbReference>
<name>A0ABN1QST7_9ACTN</name>
<protein>
    <recommendedName>
        <fullName evidence="6">Single-strand DNA-binding protein</fullName>
    </recommendedName>
</protein>
<accession>A0ABN1QST7</accession>
<dbReference type="InterPro" id="IPR012340">
    <property type="entry name" value="NA-bd_OB-fold"/>
</dbReference>
<dbReference type="Pfam" id="PF00436">
    <property type="entry name" value="SSB"/>
    <property type="match status" value="1"/>
</dbReference>
<dbReference type="PROSITE" id="PS50935">
    <property type="entry name" value="SSB"/>
    <property type="match status" value="1"/>
</dbReference>
<comment type="caution">
    <text evidence="4">The sequence shown here is derived from an EMBL/GenBank/DDBJ whole genome shotgun (WGS) entry which is preliminary data.</text>
</comment>
<dbReference type="Gene3D" id="2.40.50.140">
    <property type="entry name" value="Nucleic acid-binding proteins"/>
    <property type="match status" value="1"/>
</dbReference>
<evidence type="ECO:0000313" key="5">
    <source>
        <dbReference type="Proteomes" id="UP001500665"/>
    </source>
</evidence>
<dbReference type="SUPFAM" id="SSF50249">
    <property type="entry name" value="Nucleic acid-binding proteins"/>
    <property type="match status" value="1"/>
</dbReference>
<evidence type="ECO:0000256" key="1">
    <source>
        <dbReference type="ARBA" id="ARBA00023125"/>
    </source>
</evidence>
<feature type="compositionally biased region" description="Acidic residues" evidence="3">
    <location>
        <begin position="156"/>
        <end position="176"/>
    </location>
</feature>
<gene>
    <name evidence="4" type="ORF">GCM10009550_21530</name>
</gene>
<organism evidence="4 5">
    <name type="scientific">Actinocorallia libanotica</name>
    <dbReference type="NCBI Taxonomy" id="46162"/>
    <lineage>
        <taxon>Bacteria</taxon>
        <taxon>Bacillati</taxon>
        <taxon>Actinomycetota</taxon>
        <taxon>Actinomycetes</taxon>
        <taxon>Streptosporangiales</taxon>
        <taxon>Thermomonosporaceae</taxon>
        <taxon>Actinocorallia</taxon>
    </lineage>
</organism>
<dbReference type="RefSeq" id="WP_344239419.1">
    <property type="nucleotide sequence ID" value="NZ_BAAAHH010000006.1"/>
</dbReference>
<evidence type="ECO:0008006" key="6">
    <source>
        <dbReference type="Google" id="ProtNLM"/>
    </source>
</evidence>
<evidence type="ECO:0000256" key="2">
    <source>
        <dbReference type="PROSITE-ProRule" id="PRU00252"/>
    </source>
</evidence>
<keyword evidence="1 2" id="KW-0238">DNA-binding</keyword>
<dbReference type="Proteomes" id="UP001500665">
    <property type="component" value="Unassembled WGS sequence"/>
</dbReference>
<dbReference type="InterPro" id="IPR000424">
    <property type="entry name" value="Primosome_PriB/ssb"/>
</dbReference>
<dbReference type="EMBL" id="BAAAHH010000006">
    <property type="protein sequence ID" value="GAA0946683.1"/>
    <property type="molecule type" value="Genomic_DNA"/>
</dbReference>
<reference evidence="4 5" key="1">
    <citation type="journal article" date="2019" name="Int. J. Syst. Evol. Microbiol.">
        <title>The Global Catalogue of Microorganisms (GCM) 10K type strain sequencing project: providing services to taxonomists for standard genome sequencing and annotation.</title>
        <authorList>
            <consortium name="The Broad Institute Genomics Platform"/>
            <consortium name="The Broad Institute Genome Sequencing Center for Infectious Disease"/>
            <person name="Wu L."/>
            <person name="Ma J."/>
        </authorList>
    </citation>
    <scope>NUCLEOTIDE SEQUENCE [LARGE SCALE GENOMIC DNA]</scope>
    <source>
        <strain evidence="4 5">JCM 10696</strain>
    </source>
</reference>